<name>A0ABY9CSS0_VITVI</name>
<evidence type="ECO:0000313" key="7">
    <source>
        <dbReference type="Proteomes" id="UP001227230"/>
    </source>
</evidence>
<dbReference type="Proteomes" id="UP001227230">
    <property type="component" value="Chromosome 11"/>
</dbReference>
<reference evidence="6 7" key="1">
    <citation type="journal article" date="2023" name="Hortic Res">
        <title>The complete reference genome for grapevine (Vitis vinifera L.) genetics and breeding.</title>
        <authorList>
            <person name="Shi X."/>
            <person name="Cao S."/>
            <person name="Wang X."/>
            <person name="Huang S."/>
            <person name="Wang Y."/>
            <person name="Liu Z."/>
            <person name="Liu W."/>
            <person name="Leng X."/>
            <person name="Peng Y."/>
            <person name="Wang N."/>
            <person name="Wang Y."/>
            <person name="Ma Z."/>
            <person name="Xu X."/>
            <person name="Zhang F."/>
            <person name="Xue H."/>
            <person name="Zhong H."/>
            <person name="Wang Y."/>
            <person name="Zhang K."/>
            <person name="Velt A."/>
            <person name="Avia K."/>
            <person name="Holtgrawe D."/>
            <person name="Grimplet J."/>
            <person name="Matus J.T."/>
            <person name="Ware D."/>
            <person name="Wu X."/>
            <person name="Wang H."/>
            <person name="Liu C."/>
            <person name="Fang Y."/>
            <person name="Rustenholz C."/>
            <person name="Cheng Z."/>
            <person name="Xiao H."/>
            <person name="Zhou Y."/>
        </authorList>
    </citation>
    <scope>NUCLEOTIDE SEQUENCE [LARGE SCALE GENOMIC DNA]</scope>
    <source>
        <strain evidence="7">cv. Pinot noir / PN40024</strain>
        <tissue evidence="6">Leaf</tissue>
    </source>
</reference>
<keyword evidence="3" id="KW-0690">Ribosome biogenesis</keyword>
<dbReference type="Pfam" id="PF04427">
    <property type="entry name" value="Brix"/>
    <property type="match status" value="1"/>
</dbReference>
<dbReference type="InterPro" id="IPR026532">
    <property type="entry name" value="BRX1"/>
</dbReference>
<feature type="domain" description="Brix" evidence="5">
    <location>
        <begin position="3"/>
        <end position="40"/>
    </location>
</feature>
<evidence type="ECO:0000259" key="5">
    <source>
        <dbReference type="Pfam" id="PF04427"/>
    </source>
</evidence>
<evidence type="ECO:0000313" key="6">
    <source>
        <dbReference type="EMBL" id="WJZ98253.1"/>
    </source>
</evidence>
<evidence type="ECO:0000256" key="4">
    <source>
        <dbReference type="ARBA" id="ARBA00023242"/>
    </source>
</evidence>
<keyword evidence="4" id="KW-0539">Nucleus</keyword>
<dbReference type="PANTHER" id="PTHR13634:SF0">
    <property type="entry name" value="RIBOSOME BIOGENESIS PROTEIN BRX1 HOMOLOG"/>
    <property type="match status" value="1"/>
</dbReference>
<evidence type="ECO:0000256" key="3">
    <source>
        <dbReference type="ARBA" id="ARBA00022517"/>
    </source>
</evidence>
<evidence type="ECO:0000256" key="2">
    <source>
        <dbReference type="ARBA" id="ARBA00006369"/>
    </source>
</evidence>
<organism evidence="6 7">
    <name type="scientific">Vitis vinifera</name>
    <name type="common">Grape</name>
    <dbReference type="NCBI Taxonomy" id="29760"/>
    <lineage>
        <taxon>Eukaryota</taxon>
        <taxon>Viridiplantae</taxon>
        <taxon>Streptophyta</taxon>
        <taxon>Embryophyta</taxon>
        <taxon>Tracheophyta</taxon>
        <taxon>Spermatophyta</taxon>
        <taxon>Magnoliopsida</taxon>
        <taxon>eudicotyledons</taxon>
        <taxon>Gunneridae</taxon>
        <taxon>Pentapetalae</taxon>
        <taxon>rosids</taxon>
        <taxon>Vitales</taxon>
        <taxon>Vitaceae</taxon>
        <taxon>Viteae</taxon>
        <taxon>Vitis</taxon>
    </lineage>
</organism>
<keyword evidence="7" id="KW-1185">Reference proteome</keyword>
<evidence type="ECO:0000256" key="1">
    <source>
        <dbReference type="ARBA" id="ARBA00004604"/>
    </source>
</evidence>
<accession>A0ABY9CSS0</accession>
<proteinExistence type="inferred from homology"/>
<dbReference type="InterPro" id="IPR007109">
    <property type="entry name" value="Brix"/>
</dbReference>
<protein>
    <recommendedName>
        <fullName evidence="5">Brix domain-containing protein</fullName>
    </recommendedName>
</protein>
<comment type="subcellular location">
    <subcellularLocation>
        <location evidence="1">Nucleus</location>
        <location evidence="1">Nucleolus</location>
    </subcellularLocation>
</comment>
<dbReference type="EMBL" id="CP126658">
    <property type="protein sequence ID" value="WJZ98253.1"/>
    <property type="molecule type" value="Genomic_DNA"/>
</dbReference>
<comment type="similarity">
    <text evidence="2">Belongs to the BRX1 family.</text>
</comment>
<sequence length="43" mass="4823">MAKCPSGPSVKFMVDAVHTMEELKLTGNHLKGSRPLFDFLNQF</sequence>
<dbReference type="PANTHER" id="PTHR13634">
    <property type="entry name" value="RIBOSOME BIOGENESIS PROTEIN BRIX"/>
    <property type="match status" value="1"/>
</dbReference>
<gene>
    <name evidence="6" type="ORF">VitviT2T_016792</name>
</gene>